<gene>
    <name evidence="3" type="ORF">GGX14DRAFT_570161</name>
</gene>
<evidence type="ECO:0000256" key="2">
    <source>
        <dbReference type="SAM" id="Phobius"/>
    </source>
</evidence>
<sequence>MYVEPEPCYTSSVDSGPFLLSSAAVLSLAQSKQFPNANANLPTLLFSPSSNMQFAEALLLAGLIALSALAVPLPMILSRDRPLLPGGGRPLTPRAQPDGNGPVVSRTPAVPSCGPALMIADAQQSADIVPVAGAKAVIAAPTVLD</sequence>
<evidence type="ECO:0000313" key="3">
    <source>
        <dbReference type="EMBL" id="KAJ7203276.1"/>
    </source>
</evidence>
<dbReference type="EMBL" id="JARJCW010000051">
    <property type="protein sequence ID" value="KAJ7203276.1"/>
    <property type="molecule type" value="Genomic_DNA"/>
</dbReference>
<evidence type="ECO:0000256" key="1">
    <source>
        <dbReference type="SAM" id="MobiDB-lite"/>
    </source>
</evidence>
<dbReference type="AlphaFoldDB" id="A0AAD6V7R7"/>
<name>A0AAD6V7R7_9AGAR</name>
<feature type="transmembrane region" description="Helical" evidence="2">
    <location>
        <begin position="57"/>
        <end position="77"/>
    </location>
</feature>
<proteinExistence type="predicted"/>
<protein>
    <submittedName>
        <fullName evidence="3">Uncharacterized protein</fullName>
    </submittedName>
</protein>
<dbReference type="Proteomes" id="UP001219525">
    <property type="component" value="Unassembled WGS sequence"/>
</dbReference>
<keyword evidence="2" id="KW-0472">Membrane</keyword>
<evidence type="ECO:0000313" key="4">
    <source>
        <dbReference type="Proteomes" id="UP001219525"/>
    </source>
</evidence>
<keyword evidence="2" id="KW-0812">Transmembrane</keyword>
<keyword evidence="2" id="KW-1133">Transmembrane helix</keyword>
<comment type="caution">
    <text evidence="3">The sequence shown here is derived from an EMBL/GenBank/DDBJ whole genome shotgun (WGS) entry which is preliminary data.</text>
</comment>
<feature type="region of interest" description="Disordered" evidence="1">
    <location>
        <begin position="87"/>
        <end position="107"/>
    </location>
</feature>
<keyword evidence="4" id="KW-1185">Reference proteome</keyword>
<organism evidence="3 4">
    <name type="scientific">Mycena pura</name>
    <dbReference type="NCBI Taxonomy" id="153505"/>
    <lineage>
        <taxon>Eukaryota</taxon>
        <taxon>Fungi</taxon>
        <taxon>Dikarya</taxon>
        <taxon>Basidiomycota</taxon>
        <taxon>Agaricomycotina</taxon>
        <taxon>Agaricomycetes</taxon>
        <taxon>Agaricomycetidae</taxon>
        <taxon>Agaricales</taxon>
        <taxon>Marasmiineae</taxon>
        <taxon>Mycenaceae</taxon>
        <taxon>Mycena</taxon>
    </lineage>
</organism>
<accession>A0AAD6V7R7</accession>
<reference evidence="3" key="1">
    <citation type="submission" date="2023-03" db="EMBL/GenBank/DDBJ databases">
        <title>Massive genome expansion in bonnet fungi (Mycena s.s.) driven by repeated elements and novel gene families across ecological guilds.</title>
        <authorList>
            <consortium name="Lawrence Berkeley National Laboratory"/>
            <person name="Harder C.B."/>
            <person name="Miyauchi S."/>
            <person name="Viragh M."/>
            <person name="Kuo A."/>
            <person name="Thoen E."/>
            <person name="Andreopoulos B."/>
            <person name="Lu D."/>
            <person name="Skrede I."/>
            <person name="Drula E."/>
            <person name="Henrissat B."/>
            <person name="Morin E."/>
            <person name="Kohler A."/>
            <person name="Barry K."/>
            <person name="LaButti K."/>
            <person name="Morin E."/>
            <person name="Salamov A."/>
            <person name="Lipzen A."/>
            <person name="Mereny Z."/>
            <person name="Hegedus B."/>
            <person name="Baldrian P."/>
            <person name="Stursova M."/>
            <person name="Weitz H."/>
            <person name="Taylor A."/>
            <person name="Grigoriev I.V."/>
            <person name="Nagy L.G."/>
            <person name="Martin F."/>
            <person name="Kauserud H."/>
        </authorList>
    </citation>
    <scope>NUCLEOTIDE SEQUENCE</scope>
    <source>
        <strain evidence="3">9144</strain>
    </source>
</reference>